<evidence type="ECO:0000313" key="4">
    <source>
        <dbReference type="Proteomes" id="UP001190700"/>
    </source>
</evidence>
<dbReference type="PROSITE" id="PS50042">
    <property type="entry name" value="CNMP_BINDING_3"/>
    <property type="match status" value="1"/>
</dbReference>
<feature type="domain" description="Cyclic nucleotide-binding" evidence="2">
    <location>
        <begin position="113"/>
        <end position="177"/>
    </location>
</feature>
<keyword evidence="1" id="KW-0472">Membrane</keyword>
<dbReference type="InterPro" id="IPR018490">
    <property type="entry name" value="cNMP-bd_dom_sf"/>
</dbReference>
<dbReference type="Gene3D" id="2.60.120.10">
    <property type="entry name" value="Jelly Rolls"/>
    <property type="match status" value="1"/>
</dbReference>
<dbReference type="Pfam" id="PF00027">
    <property type="entry name" value="cNMP_binding"/>
    <property type="match status" value="1"/>
</dbReference>
<evidence type="ECO:0000313" key="3">
    <source>
        <dbReference type="EMBL" id="KAK3279448.1"/>
    </source>
</evidence>
<proteinExistence type="predicted"/>
<evidence type="ECO:0000256" key="1">
    <source>
        <dbReference type="SAM" id="Phobius"/>
    </source>
</evidence>
<keyword evidence="1" id="KW-1133">Transmembrane helix</keyword>
<keyword evidence="1" id="KW-0812">Transmembrane</keyword>
<sequence length="296" mass="33780">MLQWLMDDVVHIRAVNICACIMYILYNYGAPATPLWLLMRWDALFILINSVQVFRILQDRSSVELSWWEQLAFDNTFRGALAPMAVRRVLAEGKRETAAEGQPVVTRSSTVCLIIKGDVQLTVEGKEVATLSDGDFLGEMEYLSDKDEPSVDKTRTTALTQVEFIVWDNEDLRNFLGCESEVDKAMRSIWNLQLANRLEHMDTLLRRSQIVEALRSYKFVLMGIVAEDKISRDECLFLTQYRLKNGITDEQHLKVLNEIGWSKELWDRSCKGACKEAAKAAKDAKDASVMAKRTSE</sequence>
<name>A0AAE0GK00_9CHLO</name>
<reference evidence="3 4" key="1">
    <citation type="journal article" date="2015" name="Genome Biol. Evol.">
        <title>Comparative Genomics of a Bacterivorous Green Alga Reveals Evolutionary Causalities and Consequences of Phago-Mixotrophic Mode of Nutrition.</title>
        <authorList>
            <person name="Burns J.A."/>
            <person name="Paasch A."/>
            <person name="Narechania A."/>
            <person name="Kim E."/>
        </authorList>
    </citation>
    <scope>NUCLEOTIDE SEQUENCE [LARGE SCALE GENOMIC DNA]</scope>
    <source>
        <strain evidence="3 4">PLY_AMNH</strain>
    </source>
</reference>
<dbReference type="Proteomes" id="UP001190700">
    <property type="component" value="Unassembled WGS sequence"/>
</dbReference>
<dbReference type="InterPro" id="IPR000595">
    <property type="entry name" value="cNMP-bd_dom"/>
</dbReference>
<comment type="caution">
    <text evidence="3">The sequence shown here is derived from an EMBL/GenBank/DDBJ whole genome shotgun (WGS) entry which is preliminary data.</text>
</comment>
<dbReference type="EMBL" id="LGRX02004886">
    <property type="protein sequence ID" value="KAK3279448.1"/>
    <property type="molecule type" value="Genomic_DNA"/>
</dbReference>
<evidence type="ECO:0000259" key="2">
    <source>
        <dbReference type="PROSITE" id="PS50042"/>
    </source>
</evidence>
<feature type="transmembrane region" description="Helical" evidence="1">
    <location>
        <begin position="12"/>
        <end position="29"/>
    </location>
</feature>
<dbReference type="AlphaFoldDB" id="A0AAE0GK00"/>
<dbReference type="InterPro" id="IPR014710">
    <property type="entry name" value="RmlC-like_jellyroll"/>
</dbReference>
<dbReference type="SUPFAM" id="SSF51206">
    <property type="entry name" value="cAMP-binding domain-like"/>
    <property type="match status" value="1"/>
</dbReference>
<accession>A0AAE0GK00</accession>
<organism evidence="3 4">
    <name type="scientific">Cymbomonas tetramitiformis</name>
    <dbReference type="NCBI Taxonomy" id="36881"/>
    <lineage>
        <taxon>Eukaryota</taxon>
        <taxon>Viridiplantae</taxon>
        <taxon>Chlorophyta</taxon>
        <taxon>Pyramimonadophyceae</taxon>
        <taxon>Pyramimonadales</taxon>
        <taxon>Pyramimonadaceae</taxon>
        <taxon>Cymbomonas</taxon>
    </lineage>
</organism>
<keyword evidence="4" id="KW-1185">Reference proteome</keyword>
<protein>
    <recommendedName>
        <fullName evidence="2">Cyclic nucleotide-binding domain-containing protein</fullName>
    </recommendedName>
</protein>
<gene>
    <name evidence="3" type="ORF">CYMTET_12663</name>
</gene>